<evidence type="ECO:0000313" key="4">
    <source>
        <dbReference type="Proteomes" id="UP000054566"/>
    </source>
</evidence>
<organism evidence="3 4">
    <name type="scientific">Plasmodium falciparum RAJ116</name>
    <dbReference type="NCBI Taxonomy" id="580058"/>
    <lineage>
        <taxon>Eukaryota</taxon>
        <taxon>Sar</taxon>
        <taxon>Alveolata</taxon>
        <taxon>Apicomplexa</taxon>
        <taxon>Aconoidasida</taxon>
        <taxon>Haemosporida</taxon>
        <taxon>Plasmodiidae</taxon>
        <taxon>Plasmodium</taxon>
        <taxon>Plasmodium (Laverania)</taxon>
    </lineage>
</organism>
<gene>
    <name evidence="3" type="ORF">PFLG_01337</name>
</gene>
<dbReference type="GO" id="GO:0006260">
    <property type="term" value="P:DNA replication"/>
    <property type="evidence" value="ECO:0007669"/>
    <property type="project" value="TreeGrafter"/>
</dbReference>
<dbReference type="GO" id="GO:0005694">
    <property type="term" value="C:chromosome"/>
    <property type="evidence" value="ECO:0007669"/>
    <property type="project" value="InterPro"/>
</dbReference>
<accession>A0A0L0CWZ1</accession>
<dbReference type="SUPFAM" id="SSF56741">
    <property type="entry name" value="Eukaryotic DNA topoisomerase I, N-terminal DNA-binding fragment"/>
    <property type="match status" value="1"/>
</dbReference>
<dbReference type="InterPro" id="IPR051062">
    <property type="entry name" value="Topoisomerase_IB"/>
</dbReference>
<name>A0A0L0CWZ1_PLAFA</name>
<dbReference type="InterPro" id="IPR008336">
    <property type="entry name" value="TopoI_DNA-bd_euk"/>
</dbReference>
<dbReference type="InterPro" id="IPR036202">
    <property type="entry name" value="TopoI_DNA-bd_euk_N_sf"/>
</dbReference>
<dbReference type="Gene3D" id="2.170.11.10">
    <property type="entry name" value="DNA Topoisomerase I, domain 2"/>
    <property type="match status" value="1"/>
</dbReference>
<feature type="compositionally biased region" description="Basic and acidic residues" evidence="1">
    <location>
        <begin position="65"/>
        <end position="94"/>
    </location>
</feature>
<dbReference type="GO" id="GO:0005730">
    <property type="term" value="C:nucleolus"/>
    <property type="evidence" value="ECO:0007669"/>
    <property type="project" value="TreeGrafter"/>
</dbReference>
<evidence type="ECO:0000256" key="1">
    <source>
        <dbReference type="SAM" id="MobiDB-lite"/>
    </source>
</evidence>
<keyword evidence="3" id="KW-0413">Isomerase</keyword>
<protein>
    <submittedName>
        <fullName evidence="3">Topoisomerase I</fullName>
    </submittedName>
</protein>
<evidence type="ECO:0000313" key="3">
    <source>
        <dbReference type="EMBL" id="KNC36746.1"/>
    </source>
</evidence>
<dbReference type="EMBL" id="GG664245">
    <property type="protein sequence ID" value="KNC36746.1"/>
    <property type="molecule type" value="Genomic_DNA"/>
</dbReference>
<dbReference type="GO" id="GO:0003677">
    <property type="term" value="F:DNA binding"/>
    <property type="evidence" value="ECO:0007669"/>
    <property type="project" value="InterPro"/>
</dbReference>
<dbReference type="PANTHER" id="PTHR10290">
    <property type="entry name" value="DNA TOPOISOMERASE I"/>
    <property type="match status" value="1"/>
</dbReference>
<feature type="region of interest" description="Disordered" evidence="1">
    <location>
        <begin position="28"/>
        <end position="94"/>
    </location>
</feature>
<dbReference type="PANTHER" id="PTHR10290:SF3">
    <property type="entry name" value="DNA TOPOISOMERASE 1"/>
    <property type="match status" value="1"/>
</dbReference>
<dbReference type="OrthoDB" id="47179at2759"/>
<evidence type="ECO:0000259" key="2">
    <source>
        <dbReference type="Pfam" id="PF02919"/>
    </source>
</evidence>
<proteinExistence type="predicted"/>
<sequence length="210" mass="24730">MEINDNNSIKNESTSDDDILINKIKQNLGNNKSCNSRSSKKESIKKQKSNSELGIKKNTKKSLGIKKEEEKKKQISKRKSNELKEKNNLKEGKKKYVEKKSRTVKDETKLTNVIKKETQNNKKPKKLLKKSEENFEPINRWWEKIDDQTDIQWNYLEHRGLIFSPPYVQHHVPIFYKSIKIELNAKSEELATYWCSAIGSELFVQRKVLY</sequence>
<dbReference type="Proteomes" id="UP000054566">
    <property type="component" value="Unassembled WGS sequence"/>
</dbReference>
<dbReference type="InterPro" id="IPR013030">
    <property type="entry name" value="DNA_topo_DNA_db_N_dom2"/>
</dbReference>
<reference evidence="4" key="2">
    <citation type="submission" date="2015-07" db="EMBL/GenBank/DDBJ databases">
        <title>The genome sequence of Plasmodium falciparum RAJ116.</title>
        <authorList>
            <consortium name="The Broad Institute Genome Sequencing Platform"/>
            <person name="Volkman S.K."/>
            <person name="Neafsey D.E."/>
            <person name="Dash A.P."/>
            <person name="Chitnis C.E."/>
            <person name="Hartl D.L."/>
            <person name="Young S.K."/>
            <person name="Kodira C.D."/>
            <person name="Zeng Q."/>
            <person name="Koehrsen M."/>
            <person name="Godfrey P."/>
            <person name="Alvarado L."/>
            <person name="Berlin A."/>
            <person name="Borenstein D."/>
            <person name="Chen Z."/>
            <person name="Engels R."/>
            <person name="Freedman E."/>
            <person name="Gellesch M."/>
            <person name="Goldberg J."/>
            <person name="Griggs A."/>
            <person name="Gujja S."/>
            <person name="Heiman D."/>
            <person name="Hepburn T."/>
            <person name="Howarth C."/>
            <person name="Jen D."/>
            <person name="Larson L."/>
            <person name="Lewis B."/>
            <person name="Mehta T."/>
            <person name="Park D."/>
            <person name="Pearson M."/>
            <person name="Roberts A."/>
            <person name="Saif S."/>
            <person name="Shea T."/>
            <person name="Shenoy N."/>
            <person name="Sisk P."/>
            <person name="Stolte C."/>
            <person name="Sykes S."/>
            <person name="Walk T."/>
            <person name="White J."/>
            <person name="Yandava C."/>
            <person name="Wirth D.F."/>
            <person name="Nusbaum C."/>
            <person name="Birren B."/>
        </authorList>
    </citation>
    <scope>NUCLEOTIDE SEQUENCE [LARGE SCALE GENOMIC DNA]</scope>
    <source>
        <strain evidence="4">RAJ116</strain>
    </source>
</reference>
<reference evidence="4" key="1">
    <citation type="submission" date="2015-07" db="EMBL/GenBank/DDBJ databases">
        <title>Annotation of Plasmodium falciparum RAJ116.</title>
        <authorList>
            <consortium name="The Broad Institute Genome Sequencing Platform"/>
            <person name="Volkman S.K."/>
            <person name="Neafsey D.E."/>
            <person name="Dash A.P."/>
            <person name="Chitnis C.E."/>
            <person name="Hartl D.L."/>
            <person name="Young S.K."/>
            <person name="Zeng Q."/>
            <person name="Koehrsen M."/>
            <person name="Alvarado L."/>
            <person name="Berlin A."/>
            <person name="Borenstein D."/>
            <person name="Chapman S.B."/>
            <person name="Chen Z."/>
            <person name="Engels R."/>
            <person name="Freedman E."/>
            <person name="Gellesch M."/>
            <person name="Goldberg J."/>
            <person name="Griggs A."/>
            <person name="Gujja S."/>
            <person name="Heilman E.R."/>
            <person name="Heiman D.I."/>
            <person name="Howarth C."/>
            <person name="Jen D."/>
            <person name="Larson L."/>
            <person name="Mehta T."/>
            <person name="Neiman D."/>
            <person name="Park D."/>
            <person name="Pearson M."/>
            <person name="Roberts A."/>
            <person name="Saif S."/>
            <person name="Shea T."/>
            <person name="Shenoy N."/>
            <person name="Sisk P."/>
            <person name="Stolte C."/>
            <person name="Sykes S."/>
            <person name="Walk T."/>
            <person name="White J."/>
            <person name="Yandava C."/>
            <person name="Haas B."/>
            <person name="Henn M.R."/>
            <person name="Nusbaum C."/>
            <person name="Birren B."/>
        </authorList>
    </citation>
    <scope>NUCLEOTIDE SEQUENCE [LARGE SCALE GENOMIC DNA]</scope>
    <source>
        <strain evidence="4">RAJ116</strain>
    </source>
</reference>
<dbReference type="GO" id="GO:0006265">
    <property type="term" value="P:DNA topological change"/>
    <property type="evidence" value="ECO:0007669"/>
    <property type="project" value="InterPro"/>
</dbReference>
<dbReference type="GO" id="GO:0007059">
    <property type="term" value="P:chromosome segregation"/>
    <property type="evidence" value="ECO:0007669"/>
    <property type="project" value="TreeGrafter"/>
</dbReference>
<dbReference type="AlphaFoldDB" id="A0A0L0CWZ1"/>
<dbReference type="Pfam" id="PF02919">
    <property type="entry name" value="Topoisom_I_N"/>
    <property type="match status" value="1"/>
</dbReference>
<dbReference type="GO" id="GO:0003917">
    <property type="term" value="F:DNA topoisomerase type I (single strand cut, ATP-independent) activity"/>
    <property type="evidence" value="ECO:0007669"/>
    <property type="project" value="InterPro"/>
</dbReference>
<feature type="domain" description="DNA topoisomerase I DNA binding eukaryotic-type" evidence="2">
    <location>
        <begin position="151"/>
        <end position="205"/>
    </location>
</feature>